<dbReference type="EMBL" id="JN882285">
    <property type="protein sequence ID" value="AFC21837.1"/>
    <property type="molecule type" value="Genomic_DNA"/>
</dbReference>
<sequence length="77" mass="8730">MFTKIENAEVLIKTAGGYKVLPVYTRNSNGYLYAKNGQMFIALLNSSVTSNAKMTWQEINIPVKFEKSNMQYANEES</sequence>
<proteinExistence type="predicted"/>
<protein>
    <submittedName>
        <fullName evidence="1">Uncharacterized protein</fullName>
    </submittedName>
</protein>
<organism evidence="1 2">
    <name type="scientific">Cronobacter phage vB_CsaM_GAP32</name>
    <dbReference type="NCBI Taxonomy" id="1141136"/>
    <lineage>
        <taxon>Viruses</taxon>
        <taxon>Duplodnaviria</taxon>
        <taxon>Heunggongvirae</taxon>
        <taxon>Uroviricota</taxon>
        <taxon>Caudoviricetes</taxon>
        <taxon>Mimasvirus</taxon>
        <taxon>Mimasvirus GAP32</taxon>
    </lineage>
</organism>
<reference evidence="1 2" key="1">
    <citation type="journal article" date="2014" name="Virology">
        <title>Supersize me: Cronobacter sakazakii phage GAP32.</title>
        <authorList>
            <person name="Abbasifar R."/>
            <person name="Griffiths M.W."/>
            <person name="Sabour P.M."/>
            <person name="Ackermann H.-W."/>
            <person name="Vandersteegen K."/>
            <person name="Lavigne R."/>
            <person name="Noben J.-P."/>
            <person name="Villa A.A."/>
            <person name="Abbasifar A."/>
            <person name="Nash J.H.E."/>
            <person name="Kropinski A.M."/>
        </authorList>
    </citation>
    <scope>NUCLEOTIDE SEQUENCE [LARGE SCALE GENOMIC DNA]</scope>
    <source>
        <strain evidence="1">GAP-32</strain>
    </source>
</reference>
<evidence type="ECO:0000313" key="2">
    <source>
        <dbReference type="Proteomes" id="UP000000457"/>
    </source>
</evidence>
<gene>
    <name evidence="1" type="ORF">GAP32_385</name>
</gene>
<dbReference type="KEGG" id="vg:13994127"/>
<keyword evidence="2" id="KW-1185">Reference proteome</keyword>
<dbReference type="RefSeq" id="YP_006987492.1">
    <property type="nucleotide sequence ID" value="NC_019401.1"/>
</dbReference>
<evidence type="ECO:0000313" key="1">
    <source>
        <dbReference type="EMBL" id="AFC21837.1"/>
    </source>
</evidence>
<dbReference type="Proteomes" id="UP000000457">
    <property type="component" value="Segment"/>
</dbReference>
<accession>K4F7P4</accession>
<name>K4F7P4_9CAUD</name>
<dbReference type="OrthoDB" id="25996at10239"/>
<dbReference type="GeneID" id="13994127"/>